<dbReference type="InterPro" id="IPR009758">
    <property type="entry name" value="DUF1326"/>
</dbReference>
<dbReference type="OrthoDB" id="340106at2"/>
<dbReference type="Pfam" id="PF07040">
    <property type="entry name" value="DUF1326"/>
    <property type="match status" value="1"/>
</dbReference>
<dbReference type="Proteomes" id="UP000265798">
    <property type="component" value="Unassembled WGS sequence"/>
</dbReference>
<comment type="caution">
    <text evidence="1">The sequence shown here is derived from an EMBL/GenBank/DDBJ whole genome shotgun (WGS) entry which is preliminary data.</text>
</comment>
<evidence type="ECO:0000313" key="1">
    <source>
        <dbReference type="EMBL" id="RHX87107.1"/>
    </source>
</evidence>
<gene>
    <name evidence="1" type="ORF">DLM75_19270</name>
</gene>
<accession>A0A396Z0R5</accession>
<evidence type="ECO:0008006" key="3">
    <source>
        <dbReference type="Google" id="ProtNLM"/>
    </source>
</evidence>
<reference evidence="2" key="1">
    <citation type="submission" date="2018-05" db="EMBL/GenBank/DDBJ databases">
        <title>Leptospira yasudae sp. nov. and Leptospira stimsonii sp. nov., two pathogenic species of the genus Leptospira isolated from environmental sources.</title>
        <authorList>
            <person name="Casanovas-Massana A."/>
            <person name="Hamond C."/>
            <person name="Santos L.A."/>
            <person name="Hacker K.P."/>
            <person name="Balassiano I."/>
            <person name="Medeiros M.A."/>
            <person name="Reis M.G."/>
            <person name="Ko A.I."/>
            <person name="Wunder E.A."/>
        </authorList>
    </citation>
    <scope>NUCLEOTIDE SEQUENCE [LARGE SCALE GENOMIC DNA]</scope>
    <source>
        <strain evidence="2">Yale</strain>
    </source>
</reference>
<dbReference type="RefSeq" id="WP_118970121.1">
    <property type="nucleotide sequence ID" value="NZ_QHCT01000006.1"/>
</dbReference>
<proteinExistence type="predicted"/>
<protein>
    <recommendedName>
        <fullName evidence="3">DUF1326 domain-containing protein</fullName>
    </recommendedName>
</protein>
<name>A0A396Z0R5_9LEPT</name>
<organism evidence="1 2">
    <name type="scientific">Leptospira stimsonii</name>
    <dbReference type="NCBI Taxonomy" id="2202203"/>
    <lineage>
        <taxon>Bacteria</taxon>
        <taxon>Pseudomonadati</taxon>
        <taxon>Spirochaetota</taxon>
        <taxon>Spirochaetia</taxon>
        <taxon>Leptospirales</taxon>
        <taxon>Leptospiraceae</taxon>
        <taxon>Leptospira</taxon>
    </lineage>
</organism>
<dbReference type="EMBL" id="QHCT01000006">
    <property type="protein sequence ID" value="RHX87107.1"/>
    <property type="molecule type" value="Genomic_DNA"/>
</dbReference>
<sequence>MGQERRWFLEGDYFEHCSCESFCPCLLSGFKAEPSYGHCQSMLAFHIQEGECSGVKLDDLNVAMLVFTPGRMADVSWTTGLYIEERANEEQLDSLFRIFSGEMGGAPEFMKSLTTKFLGAKRVPIQYELKGDKTRELKIPNLVDVRLESIRGHRGRTVWFDNVAHVAQKIAPGITVKATVKDYEFDWENSGKNGFLGPFQWKG</sequence>
<evidence type="ECO:0000313" key="2">
    <source>
        <dbReference type="Proteomes" id="UP000265798"/>
    </source>
</evidence>
<dbReference type="AlphaFoldDB" id="A0A396Z0R5"/>